<comment type="caution">
    <text evidence="1">The sequence shown here is derived from an EMBL/GenBank/DDBJ whole genome shotgun (WGS) entry which is preliminary data.</text>
</comment>
<gene>
    <name evidence="1" type="ORF">MB818_21785</name>
</gene>
<evidence type="ECO:0008006" key="3">
    <source>
        <dbReference type="Google" id="ProtNLM"/>
    </source>
</evidence>
<keyword evidence="2" id="KW-1185">Reference proteome</keyword>
<name>A0ABS9P2X9_9RHOB</name>
<dbReference type="SUPFAM" id="SSF141072">
    <property type="entry name" value="CalX-like"/>
    <property type="match status" value="1"/>
</dbReference>
<evidence type="ECO:0000313" key="1">
    <source>
        <dbReference type="EMBL" id="MCG6560838.1"/>
    </source>
</evidence>
<sequence length="309" mass="33198">MTPVSGSVDEDAGSITFTITRSGDLPAETIYFSTLTNEGYSNNGDYTGIVNRAVNFSFGVSTATVSITDDSSVESNERFAGIIQRNSSDPVSTYLDRSTFTIVNDDAAPVHLPGLPPPGTGGVVEFDFVVPEVDWSNFGIDPITAGSTPAKCSELDPAWVICGLDLDDFDNYLTGVGVALGISEEYLSYYRELFIQEPMLEMIQLYYSDNLGPRINGMSPNEFRSIVASADELDSFLGFLQESATTLGTGLDILNISLTAWEAYSNDQTDSVDVGVESMNALIGCPSSEFSGHHERFRIGGSGSLSVRV</sequence>
<dbReference type="InterPro" id="IPR038081">
    <property type="entry name" value="CalX-like_sf"/>
</dbReference>
<protein>
    <recommendedName>
        <fullName evidence="3">Calx-beta domain-containing protein</fullName>
    </recommendedName>
</protein>
<accession>A0ABS9P2X9</accession>
<dbReference type="EMBL" id="JAKOEM010000059">
    <property type="protein sequence ID" value="MCG6560838.1"/>
    <property type="molecule type" value="Genomic_DNA"/>
</dbReference>
<organism evidence="1 2">
    <name type="scientific">Ruegeria alba</name>
    <dbReference type="NCBI Taxonomy" id="2916756"/>
    <lineage>
        <taxon>Bacteria</taxon>
        <taxon>Pseudomonadati</taxon>
        <taxon>Pseudomonadota</taxon>
        <taxon>Alphaproteobacteria</taxon>
        <taxon>Rhodobacterales</taxon>
        <taxon>Roseobacteraceae</taxon>
        <taxon>Ruegeria</taxon>
    </lineage>
</organism>
<dbReference type="Proteomes" id="UP001165279">
    <property type="component" value="Unassembled WGS sequence"/>
</dbReference>
<reference evidence="1" key="1">
    <citation type="submission" date="2022-02" db="EMBL/GenBank/DDBJ databases">
        <title>The genome sequence of Ruegeria sp. 1NDH52C.</title>
        <authorList>
            <person name="Du J."/>
        </authorList>
    </citation>
    <scope>NUCLEOTIDE SEQUENCE</scope>
    <source>
        <strain evidence="1">1NDH52C</strain>
    </source>
</reference>
<proteinExistence type="predicted"/>
<evidence type="ECO:0000313" key="2">
    <source>
        <dbReference type="Proteomes" id="UP001165279"/>
    </source>
</evidence>
<dbReference type="Gene3D" id="2.60.40.2030">
    <property type="match status" value="1"/>
</dbReference>